<dbReference type="GO" id="GO:0005764">
    <property type="term" value="C:lysosome"/>
    <property type="evidence" value="ECO:0007669"/>
    <property type="project" value="TreeGrafter"/>
</dbReference>
<evidence type="ECO:0000256" key="3">
    <source>
        <dbReference type="ARBA" id="ARBA00012662"/>
    </source>
</evidence>
<organism evidence="9 10">
    <name type="scientific">Nitrospirillum viridazoti CBAmc</name>
    <dbReference type="NCBI Taxonomy" id="1441467"/>
    <lineage>
        <taxon>Bacteria</taxon>
        <taxon>Pseudomonadati</taxon>
        <taxon>Pseudomonadota</taxon>
        <taxon>Alphaproteobacteria</taxon>
        <taxon>Rhodospirillales</taxon>
        <taxon>Azospirillaceae</taxon>
        <taxon>Nitrospirillum</taxon>
        <taxon>Nitrospirillum viridazoti</taxon>
    </lineage>
</organism>
<keyword evidence="10" id="KW-1185">Reference proteome</keyword>
<dbReference type="PANTHER" id="PTHR10030:SF37">
    <property type="entry name" value="ALPHA-L-FUCOSIDASE-RELATED"/>
    <property type="match status" value="1"/>
</dbReference>
<evidence type="ECO:0000256" key="5">
    <source>
        <dbReference type="ARBA" id="ARBA00022801"/>
    </source>
</evidence>
<dbReference type="EMBL" id="CP022110">
    <property type="protein sequence ID" value="ASG20551.1"/>
    <property type="molecule type" value="Genomic_DNA"/>
</dbReference>
<feature type="chain" id="PRO_5012444995" description="alpha-L-fucosidase" evidence="7">
    <location>
        <begin position="23"/>
        <end position="466"/>
    </location>
</feature>
<dbReference type="SUPFAM" id="SSF51445">
    <property type="entry name" value="(Trans)glycosidases"/>
    <property type="match status" value="1"/>
</dbReference>
<dbReference type="Proteomes" id="UP000197153">
    <property type="component" value="Chromosome 1"/>
</dbReference>
<dbReference type="GO" id="GO:0004560">
    <property type="term" value="F:alpha-L-fucosidase activity"/>
    <property type="evidence" value="ECO:0007669"/>
    <property type="project" value="InterPro"/>
</dbReference>
<evidence type="ECO:0000259" key="8">
    <source>
        <dbReference type="Pfam" id="PF01120"/>
    </source>
</evidence>
<dbReference type="PRINTS" id="PR00741">
    <property type="entry name" value="GLHYDRLASE29"/>
</dbReference>
<proteinExistence type="inferred from homology"/>
<keyword evidence="4 7" id="KW-0732">Signal</keyword>
<gene>
    <name evidence="9" type="ORF">Y958_06800</name>
</gene>
<dbReference type="AlphaFoldDB" id="A0A248JPY3"/>
<comment type="similarity">
    <text evidence="2">Belongs to the glycosyl hydrolase 29 family.</text>
</comment>
<dbReference type="KEGG" id="nao:Y958_06800"/>
<reference evidence="9 10" key="1">
    <citation type="submission" date="2017-06" db="EMBL/GenBank/DDBJ databases">
        <title>Complete genome sequence of Nitrospirillum amazonense strain CBAmC, an endophytic nitrogen-fixing and plant growth-promoting bacterium, isolated from sugarcane.</title>
        <authorList>
            <person name="Schwab S."/>
            <person name="dos Santos Teixeira K.R."/>
            <person name="Simoes Araujo J.L."/>
            <person name="Soares Vidal M."/>
            <person name="Borges de Freitas H.R."/>
            <person name="Rivello Crivelaro A.L."/>
            <person name="Bueno de Camargo Nunes A."/>
            <person name="dos Santos C.M."/>
            <person name="Palmeira da Silva Rosa D."/>
            <person name="da Silva Padilha D."/>
            <person name="da Silva E."/>
            <person name="Araujo Terra L."/>
            <person name="Soares Mendes V."/>
            <person name="Farinelli L."/>
            <person name="Magalhaes Cruz L."/>
            <person name="Baldani J.I."/>
        </authorList>
    </citation>
    <scope>NUCLEOTIDE SEQUENCE [LARGE SCALE GENOMIC DNA]</scope>
    <source>
        <strain evidence="9 10">CBAmC</strain>
    </source>
</reference>
<evidence type="ECO:0000313" key="10">
    <source>
        <dbReference type="Proteomes" id="UP000197153"/>
    </source>
</evidence>
<evidence type="ECO:0000313" key="9">
    <source>
        <dbReference type="EMBL" id="ASG20551.1"/>
    </source>
</evidence>
<dbReference type="Gene3D" id="3.20.20.80">
    <property type="entry name" value="Glycosidases"/>
    <property type="match status" value="1"/>
</dbReference>
<name>A0A248JPY3_9PROT</name>
<evidence type="ECO:0000256" key="2">
    <source>
        <dbReference type="ARBA" id="ARBA00007951"/>
    </source>
</evidence>
<dbReference type="RefSeq" id="WP_088871403.1">
    <property type="nucleotide sequence ID" value="NZ_CP022110.1"/>
</dbReference>
<comment type="function">
    <text evidence="1">Alpha-L-fucosidase is responsible for hydrolyzing the alpha-1,6-linked fucose joined to the reducing-end N-acetylglucosamine of the carbohydrate moieties of glycoproteins.</text>
</comment>
<feature type="domain" description="Glycoside hydrolase family 29 N-terminal" evidence="8">
    <location>
        <begin position="48"/>
        <end position="360"/>
    </location>
</feature>
<accession>A0A248JPY3</accession>
<evidence type="ECO:0000256" key="4">
    <source>
        <dbReference type="ARBA" id="ARBA00022729"/>
    </source>
</evidence>
<evidence type="ECO:0000256" key="1">
    <source>
        <dbReference type="ARBA" id="ARBA00004071"/>
    </source>
</evidence>
<feature type="signal peptide" evidence="7">
    <location>
        <begin position="1"/>
        <end position="22"/>
    </location>
</feature>
<dbReference type="Pfam" id="PF01120">
    <property type="entry name" value="Alpha_L_fucos"/>
    <property type="match status" value="1"/>
</dbReference>
<dbReference type="InterPro" id="IPR000933">
    <property type="entry name" value="Glyco_hydro_29"/>
</dbReference>
<sequence length="466" mass="51370">MRIRRFLALSLFCGGILAGAEAAADVTLPPPPFGLSDVRVGPVADQRVTWWRQARLGMFIHFGVYSVLGHGEWAMFSEHIPRNDYAKLADDFHPDPAAPAEWAKVARQSGMKYMVLTARHHDGFSLFASRANDFNVASHNNGQDVVKSYTDAARREGLRVGLYYSPLDWRFPGYFMPDLYLDSAEAMRDQYHREVEQLATDYGKIDLLWYDGGGEQWLGFGGLEFDGAKWGSRDRGKPYTGRFSWRDEEVDQRLHQLQPDILVNDRTSVPGDWRTRENPVNLGGFDDVQPWELCITLAGTWGYQPGARPRSLDELVRLLVQTATRDGNLLVNVGPAPDGHIPPDQIARLGELGAWLQKYGRAIYGTRGGPFLPTATMGSTRVDSTVFLHLLGGEGDHLPTIITVPEFPGGPALLRARLVGTGDSLTVHKGKGGTDIGIPPGALRNGVAIVELSYDGPVMGLAPRPL</sequence>
<keyword evidence="5" id="KW-0378">Hydrolase</keyword>
<dbReference type="InterPro" id="IPR016286">
    <property type="entry name" value="FUC_metazoa-typ"/>
</dbReference>
<dbReference type="EC" id="3.2.1.51" evidence="3"/>
<keyword evidence="6" id="KW-0326">Glycosidase</keyword>
<dbReference type="GO" id="GO:0006004">
    <property type="term" value="P:fucose metabolic process"/>
    <property type="evidence" value="ECO:0007669"/>
    <property type="project" value="InterPro"/>
</dbReference>
<dbReference type="GO" id="GO:0016139">
    <property type="term" value="P:glycoside catabolic process"/>
    <property type="evidence" value="ECO:0007669"/>
    <property type="project" value="TreeGrafter"/>
</dbReference>
<protein>
    <recommendedName>
        <fullName evidence="3">alpha-L-fucosidase</fullName>
        <ecNumber evidence="3">3.2.1.51</ecNumber>
    </recommendedName>
</protein>
<evidence type="ECO:0000256" key="6">
    <source>
        <dbReference type="ARBA" id="ARBA00023295"/>
    </source>
</evidence>
<evidence type="ECO:0000256" key="7">
    <source>
        <dbReference type="SAM" id="SignalP"/>
    </source>
</evidence>
<dbReference type="InterPro" id="IPR057739">
    <property type="entry name" value="Glyco_hydro_29_N"/>
</dbReference>
<dbReference type="InterPro" id="IPR017853">
    <property type="entry name" value="GH"/>
</dbReference>
<dbReference type="PANTHER" id="PTHR10030">
    <property type="entry name" value="ALPHA-L-FUCOSIDASE"/>
    <property type="match status" value="1"/>
</dbReference>
<dbReference type="SMART" id="SM00812">
    <property type="entry name" value="Alpha_L_fucos"/>
    <property type="match status" value="1"/>
</dbReference>